<evidence type="ECO:0000256" key="2">
    <source>
        <dbReference type="SAM" id="Phobius"/>
    </source>
</evidence>
<feature type="region of interest" description="Disordered" evidence="1">
    <location>
        <begin position="1"/>
        <end position="43"/>
    </location>
</feature>
<accession>A0ABD1WUX3</accession>
<comment type="caution">
    <text evidence="3">The sequence shown here is derived from an EMBL/GenBank/DDBJ whole genome shotgun (WGS) entry which is preliminary data.</text>
</comment>
<keyword evidence="2" id="KW-1133">Transmembrane helix</keyword>
<sequence>MFTTRVSGPIAPFPVSQPSSRRTHHSSLAGPTRYGSDSNVDSPSSIIKNKKTRVILAILGWALFFPFGAIFARYLKHKLKVTIVETPTVGGASAEDDFPDR</sequence>
<keyword evidence="4" id="KW-1185">Reference proteome</keyword>
<keyword evidence="2" id="KW-0472">Membrane</keyword>
<dbReference type="Proteomes" id="UP001604277">
    <property type="component" value="Unassembled WGS sequence"/>
</dbReference>
<evidence type="ECO:0000256" key="1">
    <source>
        <dbReference type="SAM" id="MobiDB-lite"/>
    </source>
</evidence>
<organism evidence="3 4">
    <name type="scientific">Forsythia ovata</name>
    <dbReference type="NCBI Taxonomy" id="205694"/>
    <lineage>
        <taxon>Eukaryota</taxon>
        <taxon>Viridiplantae</taxon>
        <taxon>Streptophyta</taxon>
        <taxon>Embryophyta</taxon>
        <taxon>Tracheophyta</taxon>
        <taxon>Spermatophyta</taxon>
        <taxon>Magnoliopsida</taxon>
        <taxon>eudicotyledons</taxon>
        <taxon>Gunneridae</taxon>
        <taxon>Pentapetalae</taxon>
        <taxon>asterids</taxon>
        <taxon>lamiids</taxon>
        <taxon>Lamiales</taxon>
        <taxon>Oleaceae</taxon>
        <taxon>Forsythieae</taxon>
        <taxon>Forsythia</taxon>
    </lineage>
</organism>
<dbReference type="EMBL" id="JBFOLJ010000002">
    <property type="protein sequence ID" value="KAL2553270.1"/>
    <property type="molecule type" value="Genomic_DNA"/>
</dbReference>
<proteinExistence type="predicted"/>
<reference evidence="4" key="1">
    <citation type="submission" date="2024-07" db="EMBL/GenBank/DDBJ databases">
        <title>Two chromosome-level genome assemblies of Korean endemic species Abeliophyllum distichum and Forsythia ovata (Oleaceae).</title>
        <authorList>
            <person name="Jang H."/>
        </authorList>
    </citation>
    <scope>NUCLEOTIDE SEQUENCE [LARGE SCALE GENOMIC DNA]</scope>
</reference>
<evidence type="ECO:0000313" key="4">
    <source>
        <dbReference type="Proteomes" id="UP001604277"/>
    </source>
</evidence>
<gene>
    <name evidence="3" type="ORF">Fot_06889</name>
</gene>
<feature type="transmembrane region" description="Helical" evidence="2">
    <location>
        <begin position="54"/>
        <end position="75"/>
    </location>
</feature>
<protein>
    <submittedName>
        <fullName evidence="3">Uncharacterized protein</fullName>
    </submittedName>
</protein>
<keyword evidence="2" id="KW-0812">Transmembrane</keyword>
<name>A0ABD1WUX3_9LAMI</name>
<evidence type="ECO:0000313" key="3">
    <source>
        <dbReference type="EMBL" id="KAL2553270.1"/>
    </source>
</evidence>
<dbReference type="AlphaFoldDB" id="A0ABD1WUX3"/>